<feature type="transmembrane region" description="Helical" evidence="6">
    <location>
        <begin position="29"/>
        <end position="46"/>
    </location>
</feature>
<evidence type="ECO:0000256" key="4">
    <source>
        <dbReference type="ARBA" id="ARBA00023136"/>
    </source>
</evidence>
<dbReference type="InterPro" id="IPR006480">
    <property type="entry name" value="Phage_holin_4_1"/>
</dbReference>
<sequence>MSHITNFYVWMVGLVGSLTEFVSGHYDNAVFILVAMMLLDVVTGLLKGAKNKRLKSAIMHMGIIKKAGMLLAIVFASLLDILVNDGMPVFRTLMTWLAIGNEGLSIIENFTALGVKIPTQIKDRLAQIVSEKQELQNEKDKAES</sequence>
<keyword evidence="8" id="KW-1185">Reference proteome</keyword>
<keyword evidence="4 6" id="KW-0472">Membrane</keyword>
<comment type="subcellular location">
    <subcellularLocation>
        <location evidence="1">Membrane</location>
        <topology evidence="1">Multi-pass membrane protein</topology>
    </subcellularLocation>
</comment>
<dbReference type="Proteomes" id="UP000006867">
    <property type="component" value="Chromosome"/>
</dbReference>
<dbReference type="EMBL" id="CP002207">
    <property type="protein sequence ID" value="ADP32890.1"/>
    <property type="molecule type" value="Genomic_DNA"/>
</dbReference>
<evidence type="ECO:0000256" key="3">
    <source>
        <dbReference type="ARBA" id="ARBA00022989"/>
    </source>
</evidence>
<feature type="transmembrane region" description="Helical" evidence="6">
    <location>
        <begin position="7"/>
        <end position="23"/>
    </location>
</feature>
<evidence type="ECO:0008006" key="9">
    <source>
        <dbReference type="Google" id="ProtNLM"/>
    </source>
</evidence>
<keyword evidence="2 6" id="KW-0812">Transmembrane</keyword>
<evidence type="ECO:0000256" key="1">
    <source>
        <dbReference type="ARBA" id="ARBA00004141"/>
    </source>
</evidence>
<protein>
    <recommendedName>
        <fullName evidence="9">Holin</fullName>
    </recommendedName>
</protein>
<comment type="similarity">
    <text evidence="5">Belongs to the bacteriophage holin family. Cp-1 holin subfamily.</text>
</comment>
<organism evidence="7 8">
    <name type="scientific">Bacillus atrophaeus (strain 1942)</name>
    <dbReference type="NCBI Taxonomy" id="720555"/>
    <lineage>
        <taxon>Bacteria</taxon>
        <taxon>Bacillati</taxon>
        <taxon>Bacillota</taxon>
        <taxon>Bacilli</taxon>
        <taxon>Bacillales</taxon>
        <taxon>Bacillaceae</taxon>
        <taxon>Bacillus</taxon>
    </lineage>
</organism>
<evidence type="ECO:0000256" key="6">
    <source>
        <dbReference type="SAM" id="Phobius"/>
    </source>
</evidence>
<gene>
    <name evidence="7" type="ordered locus">BATR1942_09785</name>
</gene>
<evidence type="ECO:0000256" key="2">
    <source>
        <dbReference type="ARBA" id="ARBA00022692"/>
    </source>
</evidence>
<evidence type="ECO:0000313" key="7">
    <source>
        <dbReference type="EMBL" id="ADP32890.1"/>
    </source>
</evidence>
<reference evidence="7 8" key="1">
    <citation type="journal article" date="2011" name="Front. Microbiol.">
        <title>Genomic signatures of strain selection and enhancement in Bacillus atrophaeus var. globigii, a historical biowarfare simulant.</title>
        <authorList>
            <person name="Gibbons H.S."/>
            <person name="Broomall S.M."/>
            <person name="McNew L.A."/>
            <person name="Daligault H."/>
            <person name="Chapman C."/>
            <person name="Bruce D."/>
            <person name="Karavis M."/>
            <person name="Krepps M."/>
            <person name="McGregor P.A."/>
            <person name="Hong C."/>
            <person name="Park K.H."/>
            <person name="Akmal A."/>
            <person name="Feldman A."/>
            <person name="Lin J.S."/>
            <person name="Chang W.E."/>
            <person name="Higgs B.W."/>
            <person name="Demirev P."/>
            <person name="Lindquist J."/>
            <person name="Liem A."/>
            <person name="Fochler E."/>
            <person name="Read T.D."/>
            <person name="Tapia R."/>
            <person name="Johnson S."/>
            <person name="Bishop-Lilly K.A."/>
            <person name="Detter C."/>
            <person name="Han C."/>
            <person name="Sozhamannan S."/>
            <person name="Rosenzweig C.N."/>
            <person name="Skowronski E.W."/>
        </authorList>
    </citation>
    <scope>NUCLEOTIDE SEQUENCE [LARGE SCALE GENOMIC DNA]</scope>
    <source>
        <strain evidence="7 8">1942</strain>
    </source>
</reference>
<evidence type="ECO:0000313" key="8">
    <source>
        <dbReference type="Proteomes" id="UP000006867"/>
    </source>
</evidence>
<accession>A0ABM5LY93</accession>
<feature type="transmembrane region" description="Helical" evidence="6">
    <location>
        <begin position="67"/>
        <end position="84"/>
    </location>
</feature>
<dbReference type="RefSeq" id="WP_004429564.1">
    <property type="nucleotide sequence ID" value="NC_014639.1"/>
</dbReference>
<proteinExistence type="inferred from homology"/>
<dbReference type="NCBIfam" id="TIGR01593">
    <property type="entry name" value="holin_tox_secr"/>
    <property type="match status" value="1"/>
</dbReference>
<dbReference type="Pfam" id="PF05105">
    <property type="entry name" value="Phage_holin_4_1"/>
    <property type="match status" value="1"/>
</dbReference>
<keyword evidence="3 6" id="KW-1133">Transmembrane helix</keyword>
<evidence type="ECO:0000256" key="5">
    <source>
        <dbReference type="ARBA" id="ARBA00023600"/>
    </source>
</evidence>
<name>A0ABM5LY93_BACA1</name>